<sequence length="146" mass="16733">MTFFFFKLLLERYFFPPFSVPVSGSHMAASACQDSLSSFLPAEKQRDTRKIDLHLKSKALQTISKERPHSLVDLKTYKDTKILVAKFLEHSNCNLPPEVRHVVNSIRSVIKSDERHMEEAIFSANIIDQVGHSCLKDLFTYGKHIP</sequence>
<reference evidence="6" key="2">
    <citation type="submission" date="2025-09" db="UniProtKB">
        <authorList>
            <consortium name="Ensembl"/>
        </authorList>
    </citation>
    <scope>IDENTIFICATION</scope>
</reference>
<evidence type="ECO:0000256" key="3">
    <source>
        <dbReference type="ARBA" id="ARBA00022989"/>
    </source>
</evidence>
<evidence type="ECO:0000313" key="6">
    <source>
        <dbReference type="Ensembl" id="ENSAOWP00000015584.1"/>
    </source>
</evidence>
<reference evidence="6" key="1">
    <citation type="submission" date="2025-08" db="UniProtKB">
        <authorList>
            <consortium name="Ensembl"/>
        </authorList>
    </citation>
    <scope>IDENTIFICATION</scope>
</reference>
<name>A0A8B9PTK5_APTOW</name>
<keyword evidence="7" id="KW-1185">Reference proteome</keyword>
<evidence type="ECO:0000256" key="1">
    <source>
        <dbReference type="ARBA" id="ARBA00004370"/>
    </source>
</evidence>
<organism evidence="6 7">
    <name type="scientific">Apteryx owenii</name>
    <name type="common">Little spotted kiwi</name>
    <dbReference type="NCBI Taxonomy" id="8824"/>
    <lineage>
        <taxon>Eukaryota</taxon>
        <taxon>Metazoa</taxon>
        <taxon>Chordata</taxon>
        <taxon>Craniata</taxon>
        <taxon>Vertebrata</taxon>
        <taxon>Euteleostomi</taxon>
        <taxon>Archelosauria</taxon>
        <taxon>Archosauria</taxon>
        <taxon>Dinosauria</taxon>
        <taxon>Saurischia</taxon>
        <taxon>Theropoda</taxon>
        <taxon>Coelurosauria</taxon>
        <taxon>Aves</taxon>
        <taxon>Palaeognathae</taxon>
        <taxon>Apterygiformes</taxon>
        <taxon>Apterygidae</taxon>
        <taxon>Apteryx</taxon>
    </lineage>
</organism>
<keyword evidence="4" id="KW-0472">Membrane</keyword>
<evidence type="ECO:0000256" key="4">
    <source>
        <dbReference type="ARBA" id="ARBA00023136"/>
    </source>
</evidence>
<dbReference type="GO" id="GO:0016020">
    <property type="term" value="C:membrane"/>
    <property type="evidence" value="ECO:0007669"/>
    <property type="project" value="UniProtKB-SubCell"/>
</dbReference>
<keyword evidence="3" id="KW-1133">Transmembrane helix</keyword>
<dbReference type="AlphaFoldDB" id="A0A8B9PTK5"/>
<dbReference type="PANTHER" id="PTHR17615:SF6">
    <property type="entry name" value="PROTEIN ENTREP2"/>
    <property type="match status" value="1"/>
</dbReference>
<dbReference type="Proteomes" id="UP000694424">
    <property type="component" value="Unplaced"/>
</dbReference>
<accession>A0A8B9PTK5</accession>
<protein>
    <submittedName>
        <fullName evidence="6">Uncharacterized protein</fullName>
    </submittedName>
</protein>
<evidence type="ECO:0000256" key="5">
    <source>
        <dbReference type="ARBA" id="ARBA00034309"/>
    </source>
</evidence>
<comment type="similarity">
    <text evidence="5">Belongs to the ENTREP family.</text>
</comment>
<evidence type="ECO:0000313" key="7">
    <source>
        <dbReference type="Proteomes" id="UP000694424"/>
    </source>
</evidence>
<evidence type="ECO:0000256" key="2">
    <source>
        <dbReference type="ARBA" id="ARBA00022692"/>
    </source>
</evidence>
<dbReference type="PANTHER" id="PTHR17615">
    <property type="entry name" value="PROTEIN FAM189A"/>
    <property type="match status" value="1"/>
</dbReference>
<dbReference type="Ensembl" id="ENSAOWT00000017687.1">
    <property type="protein sequence ID" value="ENSAOWP00000015584.1"/>
    <property type="gene ID" value="ENSAOWG00000010605.1"/>
</dbReference>
<proteinExistence type="inferred from homology"/>
<dbReference type="InterPro" id="IPR030431">
    <property type="entry name" value="ENTREP1-3"/>
</dbReference>
<keyword evidence="2" id="KW-0812">Transmembrane</keyword>
<comment type="subcellular location">
    <subcellularLocation>
        <location evidence="1">Membrane</location>
    </subcellularLocation>
</comment>
<dbReference type="PROSITE" id="PS51257">
    <property type="entry name" value="PROKAR_LIPOPROTEIN"/>
    <property type="match status" value="1"/>
</dbReference>